<reference evidence="2 3" key="1">
    <citation type="submission" date="2020-04" db="EMBL/GenBank/DDBJ databases">
        <title>MicrobeNet Type strains.</title>
        <authorList>
            <person name="Nicholson A.C."/>
        </authorList>
    </citation>
    <scope>NUCLEOTIDE SEQUENCE [LARGE SCALE GENOMIC DNA]</scope>
    <source>
        <strain evidence="2 3">ATCC BAA-788</strain>
    </source>
</reference>
<evidence type="ECO:0000313" key="2">
    <source>
        <dbReference type="EMBL" id="NKY23126.1"/>
    </source>
</evidence>
<dbReference type="AlphaFoldDB" id="A0A7X6QZI5"/>
<dbReference type="EMBL" id="JAAXOX010000004">
    <property type="protein sequence ID" value="NKY23126.1"/>
    <property type="molecule type" value="Genomic_DNA"/>
</dbReference>
<accession>A0A7X6QZI5</accession>
<dbReference type="GO" id="GO:0005509">
    <property type="term" value="F:calcium ion binding"/>
    <property type="evidence" value="ECO:0007669"/>
    <property type="project" value="InterPro"/>
</dbReference>
<keyword evidence="1" id="KW-0472">Membrane</keyword>
<protein>
    <submittedName>
        <fullName evidence="2">Uncharacterized protein</fullName>
    </submittedName>
</protein>
<dbReference type="InterPro" id="IPR028974">
    <property type="entry name" value="TSP_type-3_rpt"/>
</dbReference>
<organism evidence="2 3">
    <name type="scientific">Cellulomonas denverensis</name>
    <dbReference type="NCBI Taxonomy" id="264297"/>
    <lineage>
        <taxon>Bacteria</taxon>
        <taxon>Bacillati</taxon>
        <taxon>Actinomycetota</taxon>
        <taxon>Actinomycetes</taxon>
        <taxon>Micrococcales</taxon>
        <taxon>Cellulomonadaceae</taxon>
        <taxon>Cellulomonas</taxon>
    </lineage>
</organism>
<keyword evidence="3" id="KW-1185">Reference proteome</keyword>
<sequence>MRQVLTGLDRTSLAPTPQAVVSLVGTGLVDRTGWADVDADGVADRVEEALCGSAACAVPWADIDGDGVADAVDVLVCGAAGCADPSVDADADRIPDFVGVLLCGQAGCPAGTLRGDVDGDGVENWVEALIAGNATGATGREDLDGDGIADAAALMECLKVAGRLATTGAEVWWLLAAACAAGGAGLVLAGWRDLRVERTGTSSKGVAA</sequence>
<dbReference type="RefSeq" id="WP_168630241.1">
    <property type="nucleotide sequence ID" value="NZ_BONL01000001.1"/>
</dbReference>
<gene>
    <name evidence="2" type="ORF">HGA03_10675</name>
</gene>
<evidence type="ECO:0000256" key="1">
    <source>
        <dbReference type="SAM" id="Phobius"/>
    </source>
</evidence>
<keyword evidence="1" id="KW-1133">Transmembrane helix</keyword>
<evidence type="ECO:0000313" key="3">
    <source>
        <dbReference type="Proteomes" id="UP000581206"/>
    </source>
</evidence>
<dbReference type="Proteomes" id="UP000581206">
    <property type="component" value="Unassembled WGS sequence"/>
</dbReference>
<comment type="caution">
    <text evidence="2">The sequence shown here is derived from an EMBL/GenBank/DDBJ whole genome shotgun (WGS) entry which is preliminary data.</text>
</comment>
<proteinExistence type="predicted"/>
<name>A0A7X6QZI5_9CELL</name>
<keyword evidence="1" id="KW-0812">Transmembrane</keyword>
<dbReference type="Gene3D" id="4.10.1080.10">
    <property type="entry name" value="TSP type-3 repeat"/>
    <property type="match status" value="1"/>
</dbReference>
<feature type="transmembrane region" description="Helical" evidence="1">
    <location>
        <begin position="171"/>
        <end position="191"/>
    </location>
</feature>